<dbReference type="PANTHER" id="PTHR42884">
    <property type="entry name" value="PROPROTEIN CONVERTASE SUBTILISIN/KEXIN-RELATED"/>
    <property type="match status" value="1"/>
</dbReference>
<dbReference type="PROSITE" id="PS00138">
    <property type="entry name" value="SUBTILASE_SER"/>
    <property type="match status" value="1"/>
</dbReference>
<name>D2UZ26_NAEGR</name>
<dbReference type="Gene3D" id="2.60.120.260">
    <property type="entry name" value="Galactose-binding domain-like"/>
    <property type="match status" value="1"/>
</dbReference>
<feature type="active site" description="Charge relay system" evidence="7 8">
    <location>
        <position position="85"/>
    </location>
</feature>
<dbReference type="KEGG" id="ngr:NAEGRDRAFT_29803"/>
<evidence type="ECO:0000256" key="8">
    <source>
        <dbReference type="PROSITE-ProRule" id="PRU01240"/>
    </source>
</evidence>
<keyword evidence="6" id="KW-0106">Calcium</keyword>
<gene>
    <name evidence="11" type="ORF">NAEGRDRAFT_29803</name>
</gene>
<evidence type="ECO:0000256" key="4">
    <source>
        <dbReference type="ARBA" id="ARBA00022801"/>
    </source>
</evidence>
<dbReference type="InterPro" id="IPR015500">
    <property type="entry name" value="Peptidase_S8_subtilisin-rel"/>
</dbReference>
<evidence type="ECO:0000256" key="5">
    <source>
        <dbReference type="ARBA" id="ARBA00022825"/>
    </source>
</evidence>
<dbReference type="SUPFAM" id="SSF49785">
    <property type="entry name" value="Galactose-binding domain-like"/>
    <property type="match status" value="1"/>
</dbReference>
<dbReference type="InterPro" id="IPR008979">
    <property type="entry name" value="Galactose-bd-like_sf"/>
</dbReference>
<keyword evidence="2 8" id="KW-0645">Protease</keyword>
<dbReference type="GO" id="GO:0016485">
    <property type="term" value="P:protein processing"/>
    <property type="evidence" value="ECO:0007669"/>
    <property type="project" value="TreeGrafter"/>
</dbReference>
<dbReference type="PANTHER" id="PTHR42884:SF14">
    <property type="entry name" value="NEUROENDOCRINE CONVERTASE 1"/>
    <property type="match status" value="1"/>
</dbReference>
<dbReference type="Pfam" id="PF00082">
    <property type="entry name" value="Peptidase_S8"/>
    <property type="match status" value="1"/>
</dbReference>
<dbReference type="Proteomes" id="UP000006671">
    <property type="component" value="Unassembled WGS sequence"/>
</dbReference>
<comment type="similarity">
    <text evidence="1">Belongs to the peptidase S8 family. Furin subfamily.</text>
</comment>
<dbReference type="PRINTS" id="PR00723">
    <property type="entry name" value="SUBTILISIN"/>
</dbReference>
<dbReference type="OrthoDB" id="300641at2759"/>
<evidence type="ECO:0000256" key="3">
    <source>
        <dbReference type="ARBA" id="ARBA00022729"/>
    </source>
</evidence>
<dbReference type="GO" id="GO:0000139">
    <property type="term" value="C:Golgi membrane"/>
    <property type="evidence" value="ECO:0007669"/>
    <property type="project" value="TreeGrafter"/>
</dbReference>
<dbReference type="GO" id="GO:0004252">
    <property type="term" value="F:serine-type endopeptidase activity"/>
    <property type="evidence" value="ECO:0007669"/>
    <property type="project" value="UniProtKB-UniRule"/>
</dbReference>
<dbReference type="InterPro" id="IPR036852">
    <property type="entry name" value="Peptidase_S8/S53_dom_sf"/>
</dbReference>
<dbReference type="PROSITE" id="PS51829">
    <property type="entry name" value="P_HOMO_B"/>
    <property type="match status" value="1"/>
</dbReference>
<dbReference type="CDD" id="cd04059">
    <property type="entry name" value="Peptidases_S8_Protein_convertases_Kexins_Furin-like"/>
    <property type="match status" value="1"/>
</dbReference>
<evidence type="ECO:0000256" key="9">
    <source>
        <dbReference type="SAM" id="Phobius"/>
    </source>
</evidence>
<organism evidence="12">
    <name type="scientific">Naegleria gruberi</name>
    <name type="common">Amoeba</name>
    <dbReference type="NCBI Taxonomy" id="5762"/>
    <lineage>
        <taxon>Eukaryota</taxon>
        <taxon>Discoba</taxon>
        <taxon>Heterolobosea</taxon>
        <taxon>Tetramitia</taxon>
        <taxon>Eutetramitia</taxon>
        <taxon>Vahlkampfiidae</taxon>
        <taxon>Naegleria</taxon>
    </lineage>
</organism>
<dbReference type="STRING" id="5762.D2UZ26"/>
<evidence type="ECO:0000256" key="1">
    <source>
        <dbReference type="ARBA" id="ARBA00005325"/>
    </source>
</evidence>
<evidence type="ECO:0000256" key="6">
    <source>
        <dbReference type="ARBA" id="ARBA00022837"/>
    </source>
</evidence>
<dbReference type="InParanoid" id="D2UZ26"/>
<dbReference type="FunCoup" id="D2UZ26">
    <property type="interactions" value="33"/>
</dbReference>
<evidence type="ECO:0000259" key="10">
    <source>
        <dbReference type="PROSITE" id="PS51829"/>
    </source>
</evidence>
<keyword evidence="9" id="KW-1133">Transmembrane helix</keyword>
<keyword evidence="5 8" id="KW-0720">Serine protease</keyword>
<dbReference type="InterPro" id="IPR002884">
    <property type="entry name" value="P_dom"/>
</dbReference>
<keyword evidence="9" id="KW-0812">Transmembrane</keyword>
<dbReference type="InterPro" id="IPR000209">
    <property type="entry name" value="Peptidase_S8/S53_dom"/>
</dbReference>
<accession>D2UZ26</accession>
<sequence>MVSGKPLSECSQFYLLSHQHNVSVSEIIGQDPLYPKQWHLKNNGQSQSVGFGDQDSGSPGNDVNIWPVWEKYRLAGYNITLAIVDDGVQYDHPDLECGFQEDLSKDVSSYGTPSEYGAPGGSGDNHGTSCAGVCCGRSNNHKCGVGAAFESNVASIRALGDAYSDSVVAEALSHFNDRIDIYSNSYGPSDDGVTVERYPLSIMALVNGIQKGRNGLGNIYVWASGNGAKYGDSSDWDELANSPYTICVAATDWRGKRSDYSESGTSTLINAPSNNYYNGGYSFTSKIVTIDRTGSNGYTSGDCYDSFGGTSSACPLAAGVLALILQARRDLTWRDVQHILVATAKRTDLTHSEWIKNGAGLYHNIHYGFGRIDAYAAVQAAMSWSLISSPYLIESFGPDLELGSEGLKLSESSTSPTIVLFEVKKKMKVESAVISLTVSVPSRGSVYFALRSPAGTISMMGRGRRNDHSSDIEDQTFTSVQFWNETATGVWSFSIYTSVANVAHLKKIGLTLHGSEILHVEQSEVVPEESNPSDESQIIPFHFRVGAASILLAFVTCLVIAVVVIAYLKRKYNREKQAAADSAANATQVANRGSFYYRN</sequence>
<keyword evidence="9" id="KW-0472">Membrane</keyword>
<reference evidence="11 12" key="1">
    <citation type="journal article" date="2010" name="Cell">
        <title>The genome of Naegleria gruberi illuminates early eukaryotic versatility.</title>
        <authorList>
            <person name="Fritz-Laylin L.K."/>
            <person name="Prochnik S.E."/>
            <person name="Ginger M.L."/>
            <person name="Dacks J.B."/>
            <person name="Carpenter M.L."/>
            <person name="Field M.C."/>
            <person name="Kuo A."/>
            <person name="Paredez A."/>
            <person name="Chapman J."/>
            <person name="Pham J."/>
            <person name="Shu S."/>
            <person name="Neupane R."/>
            <person name="Cipriano M."/>
            <person name="Mancuso J."/>
            <person name="Tu H."/>
            <person name="Salamov A."/>
            <person name="Lindquist E."/>
            <person name="Shapiro H."/>
            <person name="Lucas S."/>
            <person name="Grigoriev I.V."/>
            <person name="Cande W.Z."/>
            <person name="Fulton C."/>
            <person name="Rokhsar D.S."/>
            <person name="Dawson S.C."/>
        </authorList>
    </citation>
    <scope>NUCLEOTIDE SEQUENCE [LARGE SCALE GENOMIC DNA]</scope>
    <source>
        <strain evidence="11 12">NEG-M</strain>
    </source>
</reference>
<dbReference type="GO" id="GO:0005802">
    <property type="term" value="C:trans-Golgi network"/>
    <property type="evidence" value="ECO:0007669"/>
    <property type="project" value="TreeGrafter"/>
</dbReference>
<dbReference type="InterPro" id="IPR023828">
    <property type="entry name" value="Peptidase_S8_Ser-AS"/>
</dbReference>
<evidence type="ECO:0000313" key="11">
    <source>
        <dbReference type="EMBL" id="EFC50077.1"/>
    </source>
</evidence>
<dbReference type="Pfam" id="PF01483">
    <property type="entry name" value="P_proprotein"/>
    <property type="match status" value="1"/>
</dbReference>
<dbReference type="VEuPathDB" id="AmoebaDB:NAEGRDRAFT_29803"/>
<keyword evidence="4 8" id="KW-0378">Hydrolase</keyword>
<dbReference type="GeneID" id="8863208"/>
<dbReference type="RefSeq" id="XP_002682821.1">
    <property type="nucleotide sequence ID" value="XM_002682775.1"/>
</dbReference>
<dbReference type="PROSITE" id="PS51892">
    <property type="entry name" value="SUBTILASE"/>
    <property type="match status" value="1"/>
</dbReference>
<dbReference type="InterPro" id="IPR034182">
    <property type="entry name" value="Kexin/furin"/>
</dbReference>
<feature type="domain" description="P/Homo B" evidence="10">
    <location>
        <begin position="388"/>
        <end position="518"/>
    </location>
</feature>
<evidence type="ECO:0000256" key="7">
    <source>
        <dbReference type="PIRSR" id="PIRSR615500-1"/>
    </source>
</evidence>
<evidence type="ECO:0000313" key="12">
    <source>
        <dbReference type="Proteomes" id="UP000006671"/>
    </source>
</evidence>
<feature type="active site" description="Charge relay system" evidence="7 8">
    <location>
        <position position="126"/>
    </location>
</feature>
<feature type="transmembrane region" description="Helical" evidence="9">
    <location>
        <begin position="545"/>
        <end position="568"/>
    </location>
</feature>
<keyword evidence="3" id="KW-0732">Signal</keyword>
<protein>
    <submittedName>
        <fullName evidence="11">Predicted protein</fullName>
    </submittedName>
</protein>
<dbReference type="eggNOG" id="KOG3526">
    <property type="taxonomic scope" value="Eukaryota"/>
</dbReference>
<keyword evidence="12" id="KW-1185">Reference proteome</keyword>
<dbReference type="Gene3D" id="3.40.50.200">
    <property type="entry name" value="Peptidase S8/S53 domain"/>
    <property type="match status" value="1"/>
</dbReference>
<dbReference type="OMA" id="LAKQWHS"/>
<dbReference type="AlphaFoldDB" id="D2UZ26"/>
<evidence type="ECO:0000256" key="2">
    <source>
        <dbReference type="ARBA" id="ARBA00022670"/>
    </source>
</evidence>
<proteinExistence type="inferred from homology"/>
<dbReference type="SUPFAM" id="SSF52743">
    <property type="entry name" value="Subtilisin-like"/>
    <property type="match status" value="1"/>
</dbReference>
<feature type="active site" description="Charge relay system" evidence="7 8">
    <location>
        <position position="311"/>
    </location>
</feature>
<dbReference type="EMBL" id="GG738846">
    <property type="protein sequence ID" value="EFC50077.1"/>
    <property type="molecule type" value="Genomic_DNA"/>
</dbReference>